<proteinExistence type="inferred from homology"/>
<keyword evidence="5 6" id="KW-0472">Membrane</keyword>
<keyword evidence="3 6" id="KW-0812">Transmembrane</keyword>
<evidence type="ECO:0000313" key="9">
    <source>
        <dbReference type="Proteomes" id="UP001165679"/>
    </source>
</evidence>
<dbReference type="Proteomes" id="UP001165679">
    <property type="component" value="Unassembled WGS sequence"/>
</dbReference>
<keyword evidence="9" id="KW-1185">Reference proteome</keyword>
<feature type="transmembrane region" description="Helical" evidence="6">
    <location>
        <begin position="86"/>
        <end position="108"/>
    </location>
</feature>
<evidence type="ECO:0000313" key="8">
    <source>
        <dbReference type="EMBL" id="MCW3476447.1"/>
    </source>
</evidence>
<dbReference type="InterPro" id="IPR037185">
    <property type="entry name" value="EmrE-like"/>
</dbReference>
<evidence type="ECO:0000256" key="4">
    <source>
        <dbReference type="ARBA" id="ARBA00022989"/>
    </source>
</evidence>
<feature type="transmembrane region" description="Helical" evidence="6">
    <location>
        <begin position="24"/>
        <end position="44"/>
    </location>
</feature>
<evidence type="ECO:0000256" key="6">
    <source>
        <dbReference type="SAM" id="Phobius"/>
    </source>
</evidence>
<dbReference type="GO" id="GO:0016020">
    <property type="term" value="C:membrane"/>
    <property type="evidence" value="ECO:0007669"/>
    <property type="project" value="UniProtKB-SubCell"/>
</dbReference>
<sequence length="321" mass="34219">MPTGYLLRAAAAPRALSDTGADTVRGIILVCLCFLIMTTGDVAAKWALPVAGLTGAMIGRGLFGGATVLGLAVLRGGEGWRRVLPVRWRLVLLRSLLHSAVSLTWYVAWETMTLADTYAVGFSAPLLMTLLAIPMLGERIRWRRALSTVVGFGGVLIMVRPGGGLWTPTVLVLLLGICGLAVSRNLTRLLSTTETPECLSFFLLATHLPVGLLLLTVLPAPGFAWDALIALAVLGLSNGVAHWLNSQAFALAPVSALAPYEYTPLLWGGMLGYLVFGEVPHTSSLIGAAVVAAAGLYNLHREQARRRAERVGRTEETTWPS</sequence>
<feature type="transmembrane region" description="Helical" evidence="6">
    <location>
        <begin position="169"/>
        <end position="186"/>
    </location>
</feature>
<dbReference type="PANTHER" id="PTHR22911">
    <property type="entry name" value="ACYL-MALONYL CONDENSING ENZYME-RELATED"/>
    <property type="match status" value="1"/>
</dbReference>
<comment type="subcellular location">
    <subcellularLocation>
        <location evidence="1">Membrane</location>
        <topology evidence="1">Multi-pass membrane protein</topology>
    </subcellularLocation>
</comment>
<dbReference type="EMBL" id="JAPDNT010000019">
    <property type="protein sequence ID" value="MCW3476447.1"/>
    <property type="molecule type" value="Genomic_DNA"/>
</dbReference>
<feature type="transmembrane region" description="Helical" evidence="6">
    <location>
        <begin position="282"/>
        <end position="300"/>
    </location>
</feature>
<feature type="transmembrane region" description="Helical" evidence="6">
    <location>
        <begin position="114"/>
        <end position="133"/>
    </location>
</feature>
<comment type="similarity">
    <text evidence="2">Belongs to the drug/metabolite transporter (DMT) superfamily. 10 TMS drug/metabolite exporter (DME) (TC 2.A.7.3) family.</text>
</comment>
<evidence type="ECO:0000256" key="5">
    <source>
        <dbReference type="ARBA" id="ARBA00023136"/>
    </source>
</evidence>
<comment type="caution">
    <text evidence="8">The sequence shown here is derived from an EMBL/GenBank/DDBJ whole genome shotgun (WGS) entry which is preliminary data.</text>
</comment>
<evidence type="ECO:0000256" key="3">
    <source>
        <dbReference type="ARBA" id="ARBA00022692"/>
    </source>
</evidence>
<evidence type="ECO:0000256" key="2">
    <source>
        <dbReference type="ARBA" id="ARBA00009853"/>
    </source>
</evidence>
<dbReference type="AlphaFoldDB" id="A0AA42CIZ8"/>
<accession>A0AA42CIZ8</accession>
<dbReference type="Pfam" id="PF00892">
    <property type="entry name" value="EamA"/>
    <property type="match status" value="1"/>
</dbReference>
<protein>
    <submittedName>
        <fullName evidence="8">DMT family transporter</fullName>
    </submittedName>
</protein>
<reference evidence="8" key="1">
    <citation type="submission" date="2022-09" db="EMBL/GenBank/DDBJ databases">
        <title>Rhodovastum sp. nov. RN2-1 isolated from soil in Seongnam, South Korea.</title>
        <authorList>
            <person name="Le N.T."/>
        </authorList>
    </citation>
    <scope>NUCLEOTIDE SEQUENCE</scope>
    <source>
        <strain evidence="8">RN2-1</strain>
    </source>
</reference>
<organism evidence="8 9">
    <name type="scientific">Limobrevibacterium gyesilva</name>
    <dbReference type="NCBI Taxonomy" id="2991712"/>
    <lineage>
        <taxon>Bacteria</taxon>
        <taxon>Pseudomonadati</taxon>
        <taxon>Pseudomonadota</taxon>
        <taxon>Alphaproteobacteria</taxon>
        <taxon>Acetobacterales</taxon>
        <taxon>Acetobacteraceae</taxon>
        <taxon>Limobrevibacterium</taxon>
    </lineage>
</organism>
<feature type="transmembrane region" description="Helical" evidence="6">
    <location>
        <begin position="198"/>
        <end position="217"/>
    </location>
</feature>
<feature type="domain" description="EamA" evidence="7">
    <location>
        <begin position="25"/>
        <end position="159"/>
    </location>
</feature>
<dbReference type="SUPFAM" id="SSF103481">
    <property type="entry name" value="Multidrug resistance efflux transporter EmrE"/>
    <property type="match status" value="2"/>
</dbReference>
<reference evidence="8" key="2">
    <citation type="submission" date="2022-10" db="EMBL/GenBank/DDBJ databases">
        <authorList>
            <person name="Trinh H.N."/>
        </authorList>
    </citation>
    <scope>NUCLEOTIDE SEQUENCE</scope>
    <source>
        <strain evidence="8">RN2-1</strain>
    </source>
</reference>
<dbReference type="PANTHER" id="PTHR22911:SF6">
    <property type="entry name" value="SOLUTE CARRIER FAMILY 35 MEMBER G1"/>
    <property type="match status" value="1"/>
</dbReference>
<feature type="transmembrane region" description="Helical" evidence="6">
    <location>
        <begin position="256"/>
        <end position="276"/>
    </location>
</feature>
<feature type="transmembrane region" description="Helical" evidence="6">
    <location>
        <begin position="223"/>
        <end position="244"/>
    </location>
</feature>
<dbReference type="RefSeq" id="WP_264715236.1">
    <property type="nucleotide sequence ID" value="NZ_JAPDNT010000019.1"/>
</dbReference>
<evidence type="ECO:0000259" key="7">
    <source>
        <dbReference type="Pfam" id="PF00892"/>
    </source>
</evidence>
<feature type="transmembrane region" description="Helical" evidence="6">
    <location>
        <begin position="50"/>
        <end position="74"/>
    </location>
</feature>
<evidence type="ECO:0000256" key="1">
    <source>
        <dbReference type="ARBA" id="ARBA00004141"/>
    </source>
</evidence>
<dbReference type="InterPro" id="IPR000620">
    <property type="entry name" value="EamA_dom"/>
</dbReference>
<feature type="transmembrane region" description="Helical" evidence="6">
    <location>
        <begin position="145"/>
        <end position="163"/>
    </location>
</feature>
<gene>
    <name evidence="8" type="ORF">OL599_17940</name>
</gene>
<keyword evidence="4 6" id="KW-1133">Transmembrane helix</keyword>
<name>A0AA42CIZ8_9PROT</name>